<dbReference type="WBParaSite" id="ALUE_0001947401-mRNA-1">
    <property type="protein sequence ID" value="ALUE_0001947401-mRNA-1"/>
    <property type="gene ID" value="ALUE_0001947401"/>
</dbReference>
<dbReference type="Proteomes" id="UP000036681">
    <property type="component" value="Unplaced"/>
</dbReference>
<dbReference type="AlphaFoldDB" id="A0A0M3IL46"/>
<proteinExistence type="predicted"/>
<keyword evidence="1" id="KW-0472">Membrane</keyword>
<evidence type="ECO:0000313" key="2">
    <source>
        <dbReference type="Proteomes" id="UP000036681"/>
    </source>
</evidence>
<accession>A0A0M3IL46</accession>
<organism evidence="2 3">
    <name type="scientific">Ascaris lumbricoides</name>
    <name type="common">Giant roundworm</name>
    <dbReference type="NCBI Taxonomy" id="6252"/>
    <lineage>
        <taxon>Eukaryota</taxon>
        <taxon>Metazoa</taxon>
        <taxon>Ecdysozoa</taxon>
        <taxon>Nematoda</taxon>
        <taxon>Chromadorea</taxon>
        <taxon>Rhabditida</taxon>
        <taxon>Spirurina</taxon>
        <taxon>Ascaridomorpha</taxon>
        <taxon>Ascaridoidea</taxon>
        <taxon>Ascarididae</taxon>
        <taxon>Ascaris</taxon>
    </lineage>
</organism>
<sequence>MMMASLLRQWISFALMLFTQSICFMRLFERRLWSVRLCERLRARLRSGSYAPIMWSLRADISGDGAIERVVIT</sequence>
<protein>
    <submittedName>
        <fullName evidence="3">Secreted protein</fullName>
    </submittedName>
</protein>
<keyword evidence="1" id="KW-0812">Transmembrane</keyword>
<name>A0A0M3IL46_ASCLU</name>
<reference evidence="3" key="1">
    <citation type="submission" date="2017-02" db="UniProtKB">
        <authorList>
            <consortium name="WormBaseParasite"/>
        </authorList>
    </citation>
    <scope>IDENTIFICATION</scope>
</reference>
<evidence type="ECO:0000313" key="3">
    <source>
        <dbReference type="WBParaSite" id="ALUE_0001947401-mRNA-1"/>
    </source>
</evidence>
<evidence type="ECO:0000256" key="1">
    <source>
        <dbReference type="SAM" id="Phobius"/>
    </source>
</evidence>
<keyword evidence="2" id="KW-1185">Reference proteome</keyword>
<feature type="transmembrane region" description="Helical" evidence="1">
    <location>
        <begin position="6"/>
        <end position="28"/>
    </location>
</feature>
<keyword evidence="1" id="KW-1133">Transmembrane helix</keyword>